<dbReference type="PROSITE" id="PS50048">
    <property type="entry name" value="ZN2_CY6_FUNGAL_2"/>
    <property type="match status" value="1"/>
</dbReference>
<keyword evidence="10" id="KW-1185">Reference proteome</keyword>
<keyword evidence="1" id="KW-0479">Metal-binding</keyword>
<evidence type="ECO:0000256" key="7">
    <source>
        <dbReference type="SAM" id="MobiDB-lite"/>
    </source>
</evidence>
<dbReference type="GO" id="GO:0008270">
    <property type="term" value="F:zinc ion binding"/>
    <property type="evidence" value="ECO:0007669"/>
    <property type="project" value="InterPro"/>
</dbReference>
<name>A0A9P8VYM9_9HYPO</name>
<evidence type="ECO:0000256" key="5">
    <source>
        <dbReference type="ARBA" id="ARBA00023163"/>
    </source>
</evidence>
<dbReference type="Gene3D" id="4.10.240.10">
    <property type="entry name" value="Zn(2)-C6 fungal-type DNA-binding domain"/>
    <property type="match status" value="1"/>
</dbReference>
<dbReference type="EMBL" id="JAGPYM010000021">
    <property type="protein sequence ID" value="KAH6884135.1"/>
    <property type="molecule type" value="Genomic_DNA"/>
</dbReference>
<keyword evidence="4" id="KW-0238">DNA-binding</keyword>
<dbReference type="PANTHER" id="PTHR36206:SF13">
    <property type="entry name" value="TRANSCRIPTIONAL REGULATORY PROTEIN MOC3"/>
    <property type="match status" value="1"/>
</dbReference>
<dbReference type="PROSITE" id="PS00463">
    <property type="entry name" value="ZN2_CY6_FUNGAL_1"/>
    <property type="match status" value="1"/>
</dbReference>
<dbReference type="CDD" id="cd00067">
    <property type="entry name" value="GAL4"/>
    <property type="match status" value="1"/>
</dbReference>
<organism evidence="9 10">
    <name type="scientific">Thelonectria olida</name>
    <dbReference type="NCBI Taxonomy" id="1576542"/>
    <lineage>
        <taxon>Eukaryota</taxon>
        <taxon>Fungi</taxon>
        <taxon>Dikarya</taxon>
        <taxon>Ascomycota</taxon>
        <taxon>Pezizomycotina</taxon>
        <taxon>Sordariomycetes</taxon>
        <taxon>Hypocreomycetidae</taxon>
        <taxon>Hypocreales</taxon>
        <taxon>Nectriaceae</taxon>
        <taxon>Thelonectria</taxon>
    </lineage>
</organism>
<feature type="compositionally biased region" description="Low complexity" evidence="7">
    <location>
        <begin position="344"/>
        <end position="364"/>
    </location>
</feature>
<dbReference type="GO" id="GO:0003677">
    <property type="term" value="F:DNA binding"/>
    <property type="evidence" value="ECO:0007669"/>
    <property type="project" value="UniProtKB-KW"/>
</dbReference>
<dbReference type="AlphaFoldDB" id="A0A9P8VYM9"/>
<keyword evidence="3" id="KW-0805">Transcription regulation</keyword>
<dbReference type="InterPro" id="IPR052360">
    <property type="entry name" value="Transcr_Regulatory_Proteins"/>
</dbReference>
<accession>A0A9P8VYM9</accession>
<reference evidence="9 10" key="1">
    <citation type="journal article" date="2021" name="Nat. Commun.">
        <title>Genetic determinants of endophytism in the Arabidopsis root mycobiome.</title>
        <authorList>
            <person name="Mesny F."/>
            <person name="Miyauchi S."/>
            <person name="Thiergart T."/>
            <person name="Pickel B."/>
            <person name="Atanasova L."/>
            <person name="Karlsson M."/>
            <person name="Huettel B."/>
            <person name="Barry K.W."/>
            <person name="Haridas S."/>
            <person name="Chen C."/>
            <person name="Bauer D."/>
            <person name="Andreopoulos W."/>
            <person name="Pangilinan J."/>
            <person name="LaButti K."/>
            <person name="Riley R."/>
            <person name="Lipzen A."/>
            <person name="Clum A."/>
            <person name="Drula E."/>
            <person name="Henrissat B."/>
            <person name="Kohler A."/>
            <person name="Grigoriev I.V."/>
            <person name="Martin F.M."/>
            <person name="Hacquard S."/>
        </authorList>
    </citation>
    <scope>NUCLEOTIDE SEQUENCE [LARGE SCALE GENOMIC DNA]</scope>
    <source>
        <strain evidence="9 10">MPI-CAGE-CH-0241</strain>
    </source>
</reference>
<evidence type="ECO:0000256" key="2">
    <source>
        <dbReference type="ARBA" id="ARBA00022833"/>
    </source>
</evidence>
<evidence type="ECO:0000259" key="8">
    <source>
        <dbReference type="PROSITE" id="PS50048"/>
    </source>
</evidence>
<evidence type="ECO:0000256" key="6">
    <source>
        <dbReference type="ARBA" id="ARBA00023242"/>
    </source>
</evidence>
<evidence type="ECO:0000256" key="1">
    <source>
        <dbReference type="ARBA" id="ARBA00022723"/>
    </source>
</evidence>
<evidence type="ECO:0000313" key="9">
    <source>
        <dbReference type="EMBL" id="KAH6884135.1"/>
    </source>
</evidence>
<dbReference type="SMART" id="SM00066">
    <property type="entry name" value="GAL4"/>
    <property type="match status" value="1"/>
</dbReference>
<keyword evidence="5" id="KW-0804">Transcription</keyword>
<keyword evidence="2" id="KW-0862">Zinc</keyword>
<evidence type="ECO:0000313" key="10">
    <source>
        <dbReference type="Proteomes" id="UP000777438"/>
    </source>
</evidence>
<dbReference type="SUPFAM" id="SSF57701">
    <property type="entry name" value="Zn2/Cys6 DNA-binding domain"/>
    <property type="match status" value="1"/>
</dbReference>
<dbReference type="PANTHER" id="PTHR36206">
    <property type="entry name" value="ASPERCRYPTIN BIOSYNTHESIS CLUSTER-SPECIFIC TRANSCRIPTION REGULATOR ATNN-RELATED"/>
    <property type="match status" value="1"/>
</dbReference>
<dbReference type="InterPro" id="IPR036864">
    <property type="entry name" value="Zn2-C6_fun-type_DNA-bd_sf"/>
</dbReference>
<dbReference type="GO" id="GO:0000981">
    <property type="term" value="F:DNA-binding transcription factor activity, RNA polymerase II-specific"/>
    <property type="evidence" value="ECO:0007669"/>
    <property type="project" value="InterPro"/>
</dbReference>
<dbReference type="Pfam" id="PF00172">
    <property type="entry name" value="Zn_clus"/>
    <property type="match status" value="1"/>
</dbReference>
<feature type="region of interest" description="Disordered" evidence="7">
    <location>
        <begin position="341"/>
        <end position="370"/>
    </location>
</feature>
<evidence type="ECO:0000256" key="3">
    <source>
        <dbReference type="ARBA" id="ARBA00023015"/>
    </source>
</evidence>
<comment type="caution">
    <text evidence="9">The sequence shown here is derived from an EMBL/GenBank/DDBJ whole genome shotgun (WGS) entry which is preliminary data.</text>
</comment>
<protein>
    <recommendedName>
        <fullName evidence="8">Zn(2)-C6 fungal-type domain-containing protein</fullName>
    </recommendedName>
</protein>
<gene>
    <name evidence="9" type="ORF">B0T10DRAFT_493671</name>
</gene>
<sequence length="542" mass="60814">MPNEDGSSQLRSKTKLPGAGVLVLARPRATRAKAPKTRSGCKECKRRRIKCDEARPSCKRCIIGRRTCDFSLSSGAIPLPSTQNSEPHSTSVATVTKSDFQILTEPNYILNLFNSQQQWDLFSVFVFSNEQAGTLPINTLSALTPQLAQHEVAIREICCAIGAAAGAFTILNTPPAADEINYNASLKHYNRALQAIRRAESSTNTLLTVAIVSILFVTYDMLRGDMKTAFAHFSHGHRIINSYFDERCKETGLPFSKLQFSTLESAVFEMLQRLTTHPWALNLGFGSSADHKLLRCCQGGKDMHRVQDMPESFRDLAQALKWWDVVQHFLLHRVRGIGTQERVSSASSSPKSFSDPSPLSSLSPEQCQPGSVLEDSEWTESFAALHGWHNSFSPLLQAARLRKTEDPYPYLNACTLETLYLESLTSLHLHHRKECNVLPDVKPIYLEMIQTTKEMQRHCSKTALLDNAIMRPLTFVLYKCRDADICQGIKDILEVSDRNSRMAAPLLSMMHRKQGEEVPQKMKNLERAMGWYFTSCGVTQVL</sequence>
<keyword evidence="6" id="KW-0539">Nucleus</keyword>
<dbReference type="Proteomes" id="UP000777438">
    <property type="component" value="Unassembled WGS sequence"/>
</dbReference>
<dbReference type="InterPro" id="IPR001138">
    <property type="entry name" value="Zn2Cys6_DnaBD"/>
</dbReference>
<evidence type="ECO:0000256" key="4">
    <source>
        <dbReference type="ARBA" id="ARBA00023125"/>
    </source>
</evidence>
<feature type="domain" description="Zn(2)-C6 fungal-type" evidence="8">
    <location>
        <begin position="40"/>
        <end position="70"/>
    </location>
</feature>
<proteinExistence type="predicted"/>
<dbReference type="OrthoDB" id="416217at2759"/>